<organism evidence="2 3">
    <name type="scientific">Streptomyces botrytidirepellens</name>
    <dbReference type="NCBI Taxonomy" id="2486417"/>
    <lineage>
        <taxon>Bacteria</taxon>
        <taxon>Bacillati</taxon>
        <taxon>Actinomycetota</taxon>
        <taxon>Actinomycetes</taxon>
        <taxon>Kitasatosporales</taxon>
        <taxon>Streptomycetaceae</taxon>
        <taxon>Streptomyces</taxon>
    </lineage>
</organism>
<evidence type="ECO:0000313" key="3">
    <source>
        <dbReference type="Proteomes" id="UP000275401"/>
    </source>
</evidence>
<comment type="caution">
    <text evidence="2">The sequence shown here is derived from an EMBL/GenBank/DDBJ whole genome shotgun (WGS) entry which is preliminary data.</text>
</comment>
<dbReference type="AlphaFoldDB" id="A0A3M8WVL1"/>
<protein>
    <submittedName>
        <fullName evidence="2">Uncharacterized protein</fullName>
    </submittedName>
</protein>
<evidence type="ECO:0000256" key="1">
    <source>
        <dbReference type="SAM" id="MobiDB-lite"/>
    </source>
</evidence>
<sequence length="75" mass="7971">MAQGRIVGAMLELGWTPAQIRRTVARSRAGHGRPGGGTRSSDPAVLNGTSSSRTPARRHPWGAPAVRAWLVTNSR</sequence>
<feature type="region of interest" description="Disordered" evidence="1">
    <location>
        <begin position="24"/>
        <end position="64"/>
    </location>
</feature>
<accession>A0A3M8WVL1</accession>
<proteinExistence type="predicted"/>
<reference evidence="2 3" key="1">
    <citation type="submission" date="2018-11" db="EMBL/GenBank/DDBJ databases">
        <title>The Potential of Streptomyces as Biocontrol Agents against the Tomato grey mould, Botrytis cinerea (Gray mold) Frontiers in Microbiology.</title>
        <authorList>
            <person name="Li D."/>
        </authorList>
    </citation>
    <scope>NUCLEOTIDE SEQUENCE [LARGE SCALE GENOMIC DNA]</scope>
    <source>
        <strain evidence="2 3">NEAU-LD23</strain>
    </source>
</reference>
<evidence type="ECO:0000313" key="2">
    <source>
        <dbReference type="EMBL" id="RNG34212.1"/>
    </source>
</evidence>
<name>A0A3M8WVL1_9ACTN</name>
<dbReference type="EMBL" id="RIBZ01000084">
    <property type="protein sequence ID" value="RNG34212.1"/>
    <property type="molecule type" value="Genomic_DNA"/>
</dbReference>
<keyword evidence="3" id="KW-1185">Reference proteome</keyword>
<gene>
    <name evidence="2" type="ORF">EEJ42_06155</name>
</gene>
<dbReference type="Proteomes" id="UP000275401">
    <property type="component" value="Unassembled WGS sequence"/>
</dbReference>
<dbReference type="RefSeq" id="WP_123098955.1">
    <property type="nucleotide sequence ID" value="NZ_RIBZ01000084.1"/>
</dbReference>